<reference evidence="1" key="2">
    <citation type="submission" date="2020-02" db="EMBL/GenBank/DDBJ databases">
        <authorList>
            <person name="Matsumoto Y."/>
            <person name="Kinjo T."/>
            <person name="Motooka D."/>
            <person name="Nabeya D."/>
            <person name="Jung N."/>
            <person name="Uechi K."/>
            <person name="Horii T."/>
            <person name="Iida T."/>
            <person name="Fujita J."/>
            <person name="Nakamura S."/>
        </authorList>
    </citation>
    <scope>NUCLEOTIDE SEQUENCE</scope>
    <source>
        <strain evidence="1">JCM 13573</strain>
    </source>
</reference>
<dbReference type="EMBL" id="BLKU01000003">
    <property type="protein sequence ID" value="GFG63933.1"/>
    <property type="molecule type" value="Genomic_DNA"/>
</dbReference>
<reference evidence="1 3" key="1">
    <citation type="journal article" date="2019" name="Emerg. Microbes Infect.">
        <title>Comprehensive subspecies identification of 175 nontuberculous mycobacteria species based on 7547 genomic profiles.</title>
        <authorList>
            <person name="Matsumoto Y."/>
            <person name="Kinjo T."/>
            <person name="Motooka D."/>
            <person name="Nabeya D."/>
            <person name="Jung N."/>
            <person name="Uechi K."/>
            <person name="Horii T."/>
            <person name="Iida T."/>
            <person name="Fujita J."/>
            <person name="Nakamura S."/>
        </authorList>
    </citation>
    <scope>NUCLEOTIDE SEQUENCE [LARGE SCALE GENOMIC DNA]</scope>
    <source>
        <strain evidence="1 3">JCM 13573</strain>
    </source>
</reference>
<gene>
    <name evidence="2" type="ORF">I2456_07815</name>
    <name evidence="1" type="ORF">MKUB_14230</name>
</gene>
<keyword evidence="3" id="KW-1185">Reference proteome</keyword>
<reference evidence="2" key="3">
    <citation type="submission" date="2020-11" db="EMBL/GenBank/DDBJ databases">
        <title>Intraspecies plasmid and genomic variation of Mycobacterium kubicae revealed by the complete genome sequences of two clinical isolates.</title>
        <authorList>
            <person name="Hendrix J.R."/>
            <person name="Epperson L.E."/>
            <person name="Honda J.R."/>
            <person name="Strong M."/>
        </authorList>
    </citation>
    <scope>NUCLEOTIDE SEQUENCE</scope>
    <source>
        <strain evidence="2">JCM 13573</strain>
    </source>
</reference>
<evidence type="ECO:0000313" key="2">
    <source>
        <dbReference type="EMBL" id="QPI39362.1"/>
    </source>
</evidence>
<dbReference type="Proteomes" id="UP000663583">
    <property type="component" value="Chromosome"/>
</dbReference>
<dbReference type="EMBL" id="CP065047">
    <property type="protein sequence ID" value="QPI39362.1"/>
    <property type="molecule type" value="Genomic_DNA"/>
</dbReference>
<name>A0AAX1JDQ7_9MYCO</name>
<dbReference type="RefSeq" id="WP_085074088.1">
    <property type="nucleotide sequence ID" value="NZ_BLKU01000003.1"/>
</dbReference>
<evidence type="ECO:0000313" key="4">
    <source>
        <dbReference type="Proteomes" id="UP000663583"/>
    </source>
</evidence>
<protein>
    <submittedName>
        <fullName evidence="2">Uncharacterized protein</fullName>
    </submittedName>
</protein>
<sequence length="871" mass="93847">MANTLTGDFDGVVQISDSTINRLCATLHQNSFIDNTVPSIAHDCVLRIGNARSGSGDRGSVSVQIGCPRVFFDDGATDHLWVEMAVRARYRKDPFAATLVDVVHGTVRAKYRVAPVSPDCPGWKTIAKEYLWLTPDRSSVSFDGTTYIENGPLGTVGNAAVDAMNAKVTKHITRLLAGELRPQPQRIAAQFRRWRTLSEGRNLGLSCVAFPVDLNGALPQGDLASISTQFLQEHDFACAVNEATIMAGIDDGLQHSGLIGYQQDTRISGDAGIGGGLTIDYHARIDTLTSEWLAPSSGVGFVRIDAQGRGWASHLHRSGIYNIGSMHINDLNMTFSASQTVMLTFDPVSQRFSASTSGPPAVTVNYTGPYAGKMRNAVRKALSQQITAKLSPALSDLASGLDVITSPTVRQQLAGQLQALDPNAYVSVDAGTFEADGFVLRGEVQLTPRRPPEVIFEKNPTSDGFTAFDSWIPGGRIDSYIWTWRSLPGSHLAGAGPSGSATHKRTFDLRRPVEDFTGFGRPILGERSLPGLDGPGQVCLQVRGRHVDHITGALTPVSSLVYCDAFGFGGIAPFGSGTGPYLRVKWGLDGDERRASTEALIRQIPDERGTHNTLAIAPGESRSSAEVMAVVEEGLAHSQRTDASLVVLMIVTENAPPPDLQESIAGSSALTFVIDDALGSWSDCLRLTSGTAEPQWRLLNPNGQLTWAHTGPIDAADFTRELDDRLVRSGRPSFARIDKPLRTGGYMNVSLPARNCPPTPVQRRGTGSRVAFLTIDHAREEFLRRLIEHSGQEPLTAIVVCGATAQSTRMFSQSPLFDDIPMVADPLGHISSRAGAYITPSVYTLNDQGCLAEVHIGYPADLADLQNDRTR</sequence>
<evidence type="ECO:0000313" key="3">
    <source>
        <dbReference type="Proteomes" id="UP000465306"/>
    </source>
</evidence>
<dbReference type="AlphaFoldDB" id="A0AAX1JDQ7"/>
<dbReference type="Proteomes" id="UP000465306">
    <property type="component" value="Unassembled WGS sequence"/>
</dbReference>
<organism evidence="2 4">
    <name type="scientific">Mycobacterium kubicae</name>
    <dbReference type="NCBI Taxonomy" id="120959"/>
    <lineage>
        <taxon>Bacteria</taxon>
        <taxon>Bacillati</taxon>
        <taxon>Actinomycetota</taxon>
        <taxon>Actinomycetes</taxon>
        <taxon>Mycobacteriales</taxon>
        <taxon>Mycobacteriaceae</taxon>
        <taxon>Mycobacterium</taxon>
        <taxon>Mycobacterium simiae complex</taxon>
    </lineage>
</organism>
<proteinExistence type="predicted"/>
<accession>A0AAX1JDQ7</accession>
<evidence type="ECO:0000313" key="1">
    <source>
        <dbReference type="EMBL" id="GFG63933.1"/>
    </source>
</evidence>
<dbReference type="KEGG" id="mku:I2456_07815"/>